<feature type="compositionally biased region" description="Basic and acidic residues" evidence="8">
    <location>
        <begin position="1058"/>
        <end position="1089"/>
    </location>
</feature>
<reference evidence="10" key="3">
    <citation type="submission" date="2019-06" db="EMBL/GenBank/DDBJ databases">
        <authorList>
            <person name="Poynton C."/>
            <person name="Hasenbein S."/>
            <person name="Benoit J.B."/>
            <person name="Sepulveda M.S."/>
            <person name="Poelchau M.F."/>
            <person name="Murali S.C."/>
            <person name="Chen S."/>
            <person name="Glastad K.M."/>
            <person name="Werren J.H."/>
            <person name="Vineis J.H."/>
            <person name="Bowen J.L."/>
            <person name="Friedrich M."/>
            <person name="Jones J."/>
            <person name="Robertson H.M."/>
            <person name="Feyereisen R."/>
            <person name="Mechler-Hickson A."/>
            <person name="Mathers N."/>
            <person name="Lee C.E."/>
            <person name="Colbourne J.K."/>
            <person name="Biales A."/>
            <person name="Johnston J.S."/>
            <person name="Wellborn G.A."/>
            <person name="Rosendale A.J."/>
            <person name="Cridge A.G."/>
            <person name="Munoz-Torres M.C."/>
            <person name="Bain P.A."/>
            <person name="Manny A.R."/>
            <person name="Major K.M."/>
            <person name="Lambert F.N."/>
            <person name="Vulpe C.D."/>
            <person name="Tuck P."/>
            <person name="Blalock B.J."/>
            <person name="Lin Y.-Y."/>
            <person name="Smith M.E."/>
            <person name="Ochoa-Acuna H."/>
            <person name="Chen M.-J.M."/>
            <person name="Childers C.P."/>
            <person name="Qu J."/>
            <person name="Dugan S."/>
            <person name="Lee S.L."/>
            <person name="Chao H."/>
            <person name="Dinh H."/>
            <person name="Han Y."/>
            <person name="Doddapaneni H."/>
            <person name="Worley K.C."/>
            <person name="Muzny D.M."/>
            <person name="Gibbs R.A."/>
            <person name="Richards S."/>
        </authorList>
    </citation>
    <scope>NUCLEOTIDE SEQUENCE</scope>
    <source>
        <strain evidence="10">HAZT.00-mixed</strain>
        <tissue evidence="10">Whole organism</tissue>
    </source>
</reference>
<dbReference type="GO" id="GO:0000981">
    <property type="term" value="F:DNA-binding transcription factor activity, RNA polymerase II-specific"/>
    <property type="evidence" value="ECO:0007669"/>
    <property type="project" value="TreeGrafter"/>
</dbReference>
<dbReference type="Proteomes" id="UP000711488">
    <property type="component" value="Unassembled WGS sequence"/>
</dbReference>
<feature type="domain" description="C2H2-type" evidence="9">
    <location>
        <begin position="812"/>
        <end position="839"/>
    </location>
</feature>
<evidence type="ECO:0000256" key="2">
    <source>
        <dbReference type="ARBA" id="ARBA00022723"/>
    </source>
</evidence>
<feature type="domain" description="C2H2-type" evidence="9">
    <location>
        <begin position="663"/>
        <end position="696"/>
    </location>
</feature>
<reference evidence="10" key="2">
    <citation type="journal article" date="2018" name="Environ. Sci. Technol.">
        <title>The Toxicogenome of Hyalella azteca: A Model for Sediment Ecotoxicology and Evolutionary Toxicology.</title>
        <authorList>
            <person name="Poynton H.C."/>
            <person name="Hasenbein S."/>
            <person name="Benoit J.B."/>
            <person name="Sepulveda M.S."/>
            <person name="Poelchau M.F."/>
            <person name="Hughes D.S.T."/>
            <person name="Murali S.C."/>
            <person name="Chen S."/>
            <person name="Glastad K.M."/>
            <person name="Goodisman M.A.D."/>
            <person name="Werren J.H."/>
            <person name="Vineis J.H."/>
            <person name="Bowen J.L."/>
            <person name="Friedrich M."/>
            <person name="Jones J."/>
            <person name="Robertson H.M."/>
            <person name="Feyereisen R."/>
            <person name="Mechler-Hickson A."/>
            <person name="Mathers N."/>
            <person name="Lee C.E."/>
            <person name="Colbourne J.K."/>
            <person name="Biales A."/>
            <person name="Johnston J.S."/>
            <person name="Wellborn G.A."/>
            <person name="Rosendale A.J."/>
            <person name="Cridge A.G."/>
            <person name="Munoz-Torres M.C."/>
            <person name="Bain P.A."/>
            <person name="Manny A.R."/>
            <person name="Major K.M."/>
            <person name="Lambert F.N."/>
            <person name="Vulpe C.D."/>
            <person name="Tuck P."/>
            <person name="Blalock B.J."/>
            <person name="Lin Y.Y."/>
            <person name="Smith M.E."/>
            <person name="Ochoa-Acuna H."/>
            <person name="Chen M.M."/>
            <person name="Childers C.P."/>
            <person name="Qu J."/>
            <person name="Dugan S."/>
            <person name="Lee S.L."/>
            <person name="Chao H."/>
            <person name="Dinh H."/>
            <person name="Han Y."/>
            <person name="Doddapaneni H."/>
            <person name="Worley K.C."/>
            <person name="Muzny D.M."/>
            <person name="Gibbs R.A."/>
            <person name="Richards S."/>
        </authorList>
    </citation>
    <scope>NUCLEOTIDE SEQUENCE</scope>
    <source>
        <strain evidence="10">HAZT.00-mixed</strain>
        <tissue evidence="10">Whole organism</tissue>
    </source>
</reference>
<accession>A0A6A0GSR4</accession>
<dbReference type="InterPro" id="IPR013087">
    <property type="entry name" value="Znf_C2H2_type"/>
</dbReference>
<evidence type="ECO:0000256" key="6">
    <source>
        <dbReference type="ARBA" id="ARBA00023242"/>
    </source>
</evidence>
<dbReference type="GO" id="GO:0005634">
    <property type="term" value="C:nucleus"/>
    <property type="evidence" value="ECO:0007669"/>
    <property type="project" value="UniProtKB-SubCell"/>
</dbReference>
<keyword evidence="6" id="KW-0539">Nucleus</keyword>
<organism evidence="10">
    <name type="scientific">Hyalella azteca</name>
    <name type="common">Amphipod</name>
    <dbReference type="NCBI Taxonomy" id="294128"/>
    <lineage>
        <taxon>Eukaryota</taxon>
        <taxon>Metazoa</taxon>
        <taxon>Ecdysozoa</taxon>
        <taxon>Arthropoda</taxon>
        <taxon>Crustacea</taxon>
        <taxon>Multicrustacea</taxon>
        <taxon>Malacostraca</taxon>
        <taxon>Eumalacostraca</taxon>
        <taxon>Peracarida</taxon>
        <taxon>Amphipoda</taxon>
        <taxon>Senticaudata</taxon>
        <taxon>Talitrida</taxon>
        <taxon>Talitroidea</taxon>
        <taxon>Hyalellidae</taxon>
        <taxon>Hyalella</taxon>
    </lineage>
</organism>
<feature type="region of interest" description="Disordered" evidence="8">
    <location>
        <begin position="1179"/>
        <end position="1224"/>
    </location>
</feature>
<feature type="compositionally biased region" description="Low complexity" evidence="8">
    <location>
        <begin position="1181"/>
        <end position="1193"/>
    </location>
</feature>
<dbReference type="OrthoDB" id="8117402at2759"/>
<feature type="region of interest" description="Disordered" evidence="8">
    <location>
        <begin position="1"/>
        <end position="23"/>
    </location>
</feature>
<evidence type="ECO:0000259" key="9">
    <source>
        <dbReference type="PROSITE" id="PS50157"/>
    </source>
</evidence>
<feature type="compositionally biased region" description="Basic and acidic residues" evidence="8">
    <location>
        <begin position="1198"/>
        <end position="1207"/>
    </location>
</feature>
<feature type="domain" description="C2H2-type" evidence="9">
    <location>
        <begin position="842"/>
        <end position="870"/>
    </location>
</feature>
<keyword evidence="2" id="KW-0479">Metal-binding</keyword>
<feature type="region of interest" description="Disordered" evidence="8">
    <location>
        <begin position="924"/>
        <end position="959"/>
    </location>
</feature>
<evidence type="ECO:0000256" key="5">
    <source>
        <dbReference type="ARBA" id="ARBA00022833"/>
    </source>
</evidence>
<comment type="caution">
    <text evidence="10">The sequence shown here is derived from an EMBL/GenBank/DDBJ whole genome shotgun (WGS) entry which is preliminary data.</text>
</comment>
<feature type="region of interest" description="Disordered" evidence="8">
    <location>
        <begin position="153"/>
        <end position="172"/>
    </location>
</feature>
<feature type="region of interest" description="Disordered" evidence="8">
    <location>
        <begin position="1039"/>
        <end position="1089"/>
    </location>
</feature>
<evidence type="ECO:0000256" key="4">
    <source>
        <dbReference type="ARBA" id="ARBA00022771"/>
    </source>
</evidence>
<feature type="domain" description="C2H2-type" evidence="9">
    <location>
        <begin position="757"/>
        <end position="784"/>
    </location>
</feature>
<feature type="domain" description="C2H2-type" evidence="9">
    <location>
        <begin position="784"/>
        <end position="811"/>
    </location>
</feature>
<dbReference type="SMART" id="SM00355">
    <property type="entry name" value="ZnF_C2H2"/>
    <property type="match status" value="8"/>
</dbReference>
<sequence length="1366" mass="153943">MSDATTPVDKVTGEPSKNALSPEATARAAEVSAVPSGLCIVVKAASQSVPDMVVDCLPDWTVKDLKHFLSEEHSLKPVSGVRQRLNAGPAGDDWMQNMFSANLPADDLRAHADAYKQYYENYMRSYMAYADGSNESAILAAWRQQLLATQQLPAATSNDTPDQQPPAEAQPLQAPQAIVDELPIADEDAVAHDWLDSLYVLVRFGILVYRVGWFRALGLPAEEAQVREARQQQQAQQRQPQQQQPRAPPAEEQQPPAAPAARATNAAANEIIDPNPPVSGDASSSSAATTPDVPAPGTSNDTNATSNDATSAASGASAGTNNAPHNEDVRLPETAPVVTGPEPAAPAVSFLTLSWTFFSALLTPRGSKNGTGMGRGKSSYGRGSFRFNSADDRPCSAYDLRHIPDPFGTARRGRPRSRFIVDLGEQNHEAWTKARLDLNVSDAELTTLLLSLLESRRDLEDTADSDTMLGLINSEYSKWKDKFASQVSMLSHFASIHNTNCCTCLGIKKKKLTPVGTGKRGRPRKYPPPVGYGPGMQRPDTIDEDGNIFEPQCILKDGTIVKAEPHDEKPKMHNGEGGSDLSNPGSANGSMMNSMNSLPPRAMLTHEEMQKRREYYSNHKNKIKYVCHFCQVHFYHKPNFDYHISKLEREGKCRIYDKVNNLYLCESCGEGFSWREKLEKHLRLAEQHGTHNQKELLVYGDFQCSMCGKTFNKRNTYLQHIKWHEDREDVPCVICATLFKQTELRRHLMEVHNNDSLPCCYCGKLFTSRKYLEKHELIHQSGNFPCPECGKCFSQKMAMQHHLRSHSLDKEYSCETCGQMFTQRLGLCHHLRKQFGPGEFNEECSVCSTYFCNEYDLQIHKRKVHNMTEHMEELPPESYLPINMRNHMSPTDRNKHYSEANNMVKNMLGGSLGNNLDNSMSMTMKSESEEPMDDSQVPSRSIQHSGDPMRDPDRNSAMNDLMRNTQLRENLMRDNRDTLMRDSIMRDNLLRDNRDSIMRDEDMAGNMMRGNSLRDASGHNENPVRDNVFSRNEVMRNNLMRDEDMRSSAHRNGPMQDESMRSIGGRDDRIRDENMSDDPMRSDGIRDNNLRENLRDGLIRDNPLRELAMRSESSLREDPMRENIPLLMNEHMRHMVERRELDPEELRLNPSLHNMHHQSNEDQLHVPQDLTRMTSQSLLMNDNRNGNNGIPNPQQHMADMRPSEDSPSRLSDTPGAGSGSSHMSDQLGRMAVENFNRMTSTPGGYLAEHLRRMAENQSRSGMASVMSDTAAAMMSHYDDRDYSRIDNLRSMSRASPADPMARLGDNLSHMGVIRPAQTPSSTPQWPPHMQNHSPLDGMNQSPQSTQHTLYPLPFWPYDPSLRHYNH</sequence>
<dbReference type="PANTHER" id="PTHR23226:SF416">
    <property type="entry name" value="FI01424P"/>
    <property type="match status" value="1"/>
</dbReference>
<feature type="region of interest" description="Disordered" evidence="8">
    <location>
        <begin position="565"/>
        <end position="598"/>
    </location>
</feature>
<proteinExistence type="predicted"/>
<keyword evidence="4 7" id="KW-0863">Zinc-finger</keyword>
<dbReference type="PANTHER" id="PTHR23226">
    <property type="entry name" value="ZINC FINGER AND SCAN DOMAIN-CONTAINING"/>
    <property type="match status" value="1"/>
</dbReference>
<feature type="compositionally biased region" description="Low complexity" evidence="8">
    <location>
        <begin position="231"/>
        <end position="268"/>
    </location>
</feature>
<feature type="compositionally biased region" description="Low complexity" evidence="8">
    <location>
        <begin position="582"/>
        <end position="598"/>
    </location>
</feature>
<dbReference type="GO" id="GO:0000978">
    <property type="term" value="F:RNA polymerase II cis-regulatory region sequence-specific DNA binding"/>
    <property type="evidence" value="ECO:0007669"/>
    <property type="project" value="TreeGrafter"/>
</dbReference>
<dbReference type="PROSITE" id="PS00028">
    <property type="entry name" value="ZINC_FINGER_C2H2_1"/>
    <property type="match status" value="4"/>
</dbReference>
<name>A0A6A0GSR4_HYAAZ</name>
<feature type="compositionally biased region" description="Low complexity" evidence="8">
    <location>
        <begin position="278"/>
        <end position="323"/>
    </location>
</feature>
<dbReference type="GO" id="GO:0008270">
    <property type="term" value="F:zinc ion binding"/>
    <property type="evidence" value="ECO:0007669"/>
    <property type="project" value="UniProtKB-KW"/>
</dbReference>
<dbReference type="Pfam" id="PF00096">
    <property type="entry name" value="zf-C2H2"/>
    <property type="match status" value="2"/>
</dbReference>
<keyword evidence="5" id="KW-0862">Zinc</keyword>
<keyword evidence="3" id="KW-0677">Repeat</keyword>
<feature type="region of interest" description="Disordered" evidence="8">
    <location>
        <begin position="515"/>
        <end position="535"/>
    </location>
</feature>
<evidence type="ECO:0000313" key="10">
    <source>
        <dbReference type="EMBL" id="KAA0186952.1"/>
    </source>
</evidence>
<dbReference type="SUPFAM" id="SSF57667">
    <property type="entry name" value="beta-beta-alpha zinc fingers"/>
    <property type="match status" value="3"/>
</dbReference>
<reference evidence="10" key="1">
    <citation type="submission" date="2014-08" db="EMBL/GenBank/DDBJ databases">
        <authorList>
            <person name="Murali S."/>
            <person name="Richards S."/>
            <person name="Bandaranaike D."/>
            <person name="Bellair M."/>
            <person name="Blankenburg K."/>
            <person name="Chao H."/>
            <person name="Dinh H."/>
            <person name="Doddapaneni H."/>
            <person name="Dugan-Rocha S."/>
            <person name="Elkadiri S."/>
            <person name="Gnanaolivu R."/>
            <person name="Hughes D."/>
            <person name="Lee S."/>
            <person name="Li M."/>
            <person name="Ming W."/>
            <person name="Munidasa M."/>
            <person name="Muniz J."/>
            <person name="Nguyen L."/>
            <person name="Osuji N."/>
            <person name="Pu L.-L."/>
            <person name="Puazo M."/>
            <person name="Skinner E."/>
            <person name="Qu C."/>
            <person name="Quiroz J."/>
            <person name="Raj R."/>
            <person name="Weissenberger G."/>
            <person name="Xin Y."/>
            <person name="Zou X."/>
            <person name="Han Y."/>
            <person name="Worley K."/>
            <person name="Muzny D."/>
            <person name="Gibbs R."/>
        </authorList>
    </citation>
    <scope>NUCLEOTIDE SEQUENCE</scope>
    <source>
        <strain evidence="10">HAZT.00-mixed</strain>
        <tissue evidence="10">Whole organism</tissue>
    </source>
</reference>
<evidence type="ECO:0000256" key="8">
    <source>
        <dbReference type="SAM" id="MobiDB-lite"/>
    </source>
</evidence>
<gene>
    <name evidence="10" type="ORF">HAZT_HAZT006236</name>
</gene>
<dbReference type="Gene3D" id="3.30.160.60">
    <property type="entry name" value="Classic Zinc Finger"/>
    <property type="match status" value="4"/>
</dbReference>
<dbReference type="EMBL" id="JQDR03015264">
    <property type="protein sequence ID" value="KAA0186952.1"/>
    <property type="molecule type" value="Genomic_DNA"/>
</dbReference>
<dbReference type="InterPro" id="IPR036236">
    <property type="entry name" value="Znf_C2H2_sf"/>
</dbReference>
<evidence type="ECO:0000256" key="3">
    <source>
        <dbReference type="ARBA" id="ARBA00022737"/>
    </source>
</evidence>
<evidence type="ECO:0000256" key="1">
    <source>
        <dbReference type="ARBA" id="ARBA00004123"/>
    </source>
</evidence>
<protein>
    <recommendedName>
        <fullName evidence="9">C2H2-type domain-containing protein</fullName>
    </recommendedName>
</protein>
<dbReference type="PROSITE" id="PS50157">
    <property type="entry name" value="ZINC_FINGER_C2H2_2"/>
    <property type="match status" value="6"/>
</dbReference>
<feature type="region of interest" description="Disordered" evidence="8">
    <location>
        <begin position="228"/>
        <end position="328"/>
    </location>
</feature>
<evidence type="ECO:0000256" key="7">
    <source>
        <dbReference type="PROSITE-ProRule" id="PRU00042"/>
    </source>
</evidence>
<feature type="domain" description="C2H2-type" evidence="9">
    <location>
        <begin position="702"/>
        <end position="729"/>
    </location>
</feature>
<feature type="compositionally biased region" description="Basic and acidic residues" evidence="8">
    <location>
        <begin position="565"/>
        <end position="574"/>
    </location>
</feature>
<comment type="subcellular location">
    <subcellularLocation>
        <location evidence="1">Nucleus</location>
    </subcellularLocation>
</comment>